<feature type="region of interest" description="Disordered" evidence="1">
    <location>
        <begin position="1"/>
        <end position="21"/>
    </location>
</feature>
<evidence type="ECO:0000313" key="2">
    <source>
        <dbReference type="EMBL" id="MFD0985164.1"/>
    </source>
</evidence>
<comment type="caution">
    <text evidence="2">The sequence shown here is derived from an EMBL/GenBank/DDBJ whole genome shotgun (WGS) entry which is preliminary data.</text>
</comment>
<dbReference type="EMBL" id="JBHTIZ010000044">
    <property type="protein sequence ID" value="MFD0985164.1"/>
    <property type="molecule type" value="Genomic_DNA"/>
</dbReference>
<organism evidence="2 3">
    <name type="scientific">Flavobacterium myungsuense</name>
    <dbReference type="NCBI Taxonomy" id="651823"/>
    <lineage>
        <taxon>Bacteria</taxon>
        <taxon>Pseudomonadati</taxon>
        <taxon>Bacteroidota</taxon>
        <taxon>Flavobacteriia</taxon>
        <taxon>Flavobacteriales</taxon>
        <taxon>Flavobacteriaceae</taxon>
        <taxon>Flavobacterium</taxon>
    </lineage>
</organism>
<feature type="compositionally biased region" description="Basic and acidic residues" evidence="1">
    <location>
        <begin position="10"/>
        <end position="21"/>
    </location>
</feature>
<dbReference type="Proteomes" id="UP001597051">
    <property type="component" value="Unassembled WGS sequence"/>
</dbReference>
<evidence type="ECO:0000256" key="1">
    <source>
        <dbReference type="SAM" id="MobiDB-lite"/>
    </source>
</evidence>
<protein>
    <submittedName>
        <fullName evidence="2">Uncharacterized protein</fullName>
    </submittedName>
</protein>
<accession>A0ABW3J4C7</accession>
<gene>
    <name evidence="2" type="ORF">ACFQ0S_11840</name>
</gene>
<keyword evidence="3" id="KW-1185">Reference proteome</keyword>
<reference evidence="3" key="1">
    <citation type="journal article" date="2019" name="Int. J. Syst. Evol. Microbiol.">
        <title>The Global Catalogue of Microorganisms (GCM) 10K type strain sequencing project: providing services to taxonomists for standard genome sequencing and annotation.</title>
        <authorList>
            <consortium name="The Broad Institute Genomics Platform"/>
            <consortium name="The Broad Institute Genome Sequencing Center for Infectious Disease"/>
            <person name="Wu L."/>
            <person name="Ma J."/>
        </authorList>
    </citation>
    <scope>NUCLEOTIDE SEQUENCE [LARGE SCALE GENOMIC DNA]</scope>
    <source>
        <strain evidence="3">CECT 7649</strain>
    </source>
</reference>
<evidence type="ECO:0000313" key="3">
    <source>
        <dbReference type="Proteomes" id="UP001597051"/>
    </source>
</evidence>
<dbReference type="RefSeq" id="WP_379758676.1">
    <property type="nucleotide sequence ID" value="NZ_JBHSYB010000065.1"/>
</dbReference>
<sequence>MQKSYQANAPRHENKIDEMNRQKKGLQLTGVLRNWGFCTKFEHWNSNQHLC</sequence>
<name>A0ABW3J4C7_9FLAO</name>
<proteinExistence type="predicted"/>